<evidence type="ECO:0000256" key="4">
    <source>
        <dbReference type="ARBA" id="ARBA00022605"/>
    </source>
</evidence>
<dbReference type="AlphaFoldDB" id="A0A0M0GB24"/>
<dbReference type="OrthoDB" id="9775255at2"/>
<accession>A0A0M0GB24</accession>
<dbReference type="Gene3D" id="3.20.20.140">
    <property type="entry name" value="Metal-dependent hydrolases"/>
    <property type="match status" value="1"/>
</dbReference>
<dbReference type="GO" id="GO:0004401">
    <property type="term" value="F:histidinol-phosphatase activity"/>
    <property type="evidence" value="ECO:0007669"/>
    <property type="project" value="UniProtKB-UniRule"/>
</dbReference>
<evidence type="ECO:0000256" key="2">
    <source>
        <dbReference type="ARBA" id="ARBA00009152"/>
    </source>
</evidence>
<keyword evidence="11" id="KW-1185">Reference proteome</keyword>
<name>A0A0M0GB24_SPOGL</name>
<comment type="catalytic activity">
    <reaction evidence="7 8">
        <text>L-histidinol phosphate + H2O = L-histidinol + phosphate</text>
        <dbReference type="Rhea" id="RHEA:14465"/>
        <dbReference type="ChEBI" id="CHEBI:15377"/>
        <dbReference type="ChEBI" id="CHEBI:43474"/>
        <dbReference type="ChEBI" id="CHEBI:57699"/>
        <dbReference type="ChEBI" id="CHEBI:57980"/>
        <dbReference type="EC" id="3.1.3.15"/>
    </reaction>
</comment>
<dbReference type="STRING" id="1459.AF332_07950"/>
<dbReference type="GO" id="GO:0000105">
    <property type="term" value="P:L-histidine biosynthetic process"/>
    <property type="evidence" value="ECO:0007669"/>
    <property type="project" value="UniProtKB-UniRule"/>
</dbReference>
<proteinExistence type="inferred from homology"/>
<keyword evidence="4 8" id="KW-0028">Amino-acid biosynthesis</keyword>
<evidence type="ECO:0000256" key="1">
    <source>
        <dbReference type="ARBA" id="ARBA00004970"/>
    </source>
</evidence>
<evidence type="ECO:0000256" key="5">
    <source>
        <dbReference type="ARBA" id="ARBA00022801"/>
    </source>
</evidence>
<dbReference type="SUPFAM" id="SSF89550">
    <property type="entry name" value="PHP domain-like"/>
    <property type="match status" value="1"/>
</dbReference>
<dbReference type="CDD" id="cd12110">
    <property type="entry name" value="PHP_HisPPase_Hisj_like"/>
    <property type="match status" value="1"/>
</dbReference>
<reference evidence="11" key="1">
    <citation type="submission" date="2015-07" db="EMBL/GenBank/DDBJ databases">
        <title>Fjat-10036 dsm4.</title>
        <authorList>
            <person name="Liu B."/>
            <person name="Wang J."/>
            <person name="Zhu Y."/>
            <person name="Liu G."/>
            <person name="Chen Q."/>
            <person name="Chen Z."/>
            <person name="Lan J."/>
            <person name="Che J."/>
            <person name="Ge C."/>
            <person name="Shi H."/>
            <person name="Pan Z."/>
            <person name="Liu X."/>
        </authorList>
    </citation>
    <scope>NUCLEOTIDE SEQUENCE [LARGE SCALE GENOMIC DNA]</scope>
    <source>
        <strain evidence="11">DSM 4</strain>
    </source>
</reference>
<dbReference type="InterPro" id="IPR010140">
    <property type="entry name" value="Histidinol_P_phosphatase_HisJ"/>
</dbReference>
<evidence type="ECO:0000256" key="3">
    <source>
        <dbReference type="ARBA" id="ARBA00013085"/>
    </source>
</evidence>
<gene>
    <name evidence="10" type="ORF">AF332_07950</name>
</gene>
<keyword evidence="5 8" id="KW-0378">Hydrolase</keyword>
<evidence type="ECO:0000313" key="10">
    <source>
        <dbReference type="EMBL" id="KON86732.1"/>
    </source>
</evidence>
<comment type="caution">
    <text evidence="10">The sequence shown here is derived from an EMBL/GenBank/DDBJ whole genome shotgun (WGS) entry which is preliminary data.</text>
</comment>
<evidence type="ECO:0000259" key="9">
    <source>
        <dbReference type="Pfam" id="PF02811"/>
    </source>
</evidence>
<comment type="similarity">
    <text evidence="2 8">Belongs to the PHP hydrolase family. HisK subfamily.</text>
</comment>
<dbReference type="NCBIfam" id="NF005996">
    <property type="entry name" value="PRK08123.1"/>
    <property type="match status" value="1"/>
</dbReference>
<dbReference type="PATRIC" id="fig|1459.3.peg.1682"/>
<dbReference type="EC" id="3.1.3.15" evidence="3 8"/>
<dbReference type="EMBL" id="LGUF01000007">
    <property type="protein sequence ID" value="KON86732.1"/>
    <property type="molecule type" value="Genomic_DNA"/>
</dbReference>
<dbReference type="PANTHER" id="PTHR21039">
    <property type="entry name" value="HISTIDINOL PHOSPHATASE-RELATED"/>
    <property type="match status" value="1"/>
</dbReference>
<organism evidence="10 11">
    <name type="scientific">Sporosarcina globispora</name>
    <name type="common">Bacillus globisporus</name>
    <dbReference type="NCBI Taxonomy" id="1459"/>
    <lineage>
        <taxon>Bacteria</taxon>
        <taxon>Bacillati</taxon>
        <taxon>Bacillota</taxon>
        <taxon>Bacilli</taxon>
        <taxon>Bacillales</taxon>
        <taxon>Caryophanaceae</taxon>
        <taxon>Sporosarcina</taxon>
    </lineage>
</organism>
<evidence type="ECO:0000256" key="8">
    <source>
        <dbReference type="RuleBase" id="RU366003"/>
    </source>
</evidence>
<dbReference type="Pfam" id="PF02811">
    <property type="entry name" value="PHP"/>
    <property type="match status" value="1"/>
</dbReference>
<comment type="pathway">
    <text evidence="1 8">Amino-acid biosynthesis; L-histidine biosynthesis; L-histidine from 5-phospho-alpha-D-ribose 1-diphosphate: step 8/9.</text>
</comment>
<dbReference type="Proteomes" id="UP000037109">
    <property type="component" value="Unassembled WGS sequence"/>
</dbReference>
<feature type="domain" description="PHP" evidence="9">
    <location>
        <begin position="4"/>
        <end position="213"/>
    </location>
</feature>
<dbReference type="PANTHER" id="PTHR21039:SF0">
    <property type="entry name" value="HISTIDINOL-PHOSPHATASE"/>
    <property type="match status" value="1"/>
</dbReference>
<dbReference type="InterPro" id="IPR016195">
    <property type="entry name" value="Pol/histidinol_Pase-like"/>
</dbReference>
<dbReference type="GO" id="GO:0005737">
    <property type="term" value="C:cytoplasm"/>
    <property type="evidence" value="ECO:0007669"/>
    <property type="project" value="TreeGrafter"/>
</dbReference>
<protein>
    <recommendedName>
        <fullName evidence="3 8">Histidinol-phosphatase</fullName>
        <shortName evidence="8">HolPase</shortName>
        <ecNumber evidence="3 8">3.1.3.15</ecNumber>
    </recommendedName>
</protein>
<dbReference type="NCBIfam" id="TIGR01856">
    <property type="entry name" value="hisJ_fam"/>
    <property type="match status" value="1"/>
</dbReference>
<dbReference type="InterPro" id="IPR004013">
    <property type="entry name" value="PHP_dom"/>
</dbReference>
<keyword evidence="6 8" id="KW-0368">Histidine biosynthesis</keyword>
<evidence type="ECO:0000256" key="7">
    <source>
        <dbReference type="ARBA" id="ARBA00049158"/>
    </source>
</evidence>
<dbReference type="UniPathway" id="UPA00031">
    <property type="reaction ID" value="UER00013"/>
</dbReference>
<evidence type="ECO:0000313" key="11">
    <source>
        <dbReference type="Proteomes" id="UP000037109"/>
    </source>
</evidence>
<dbReference type="RefSeq" id="WP_053434100.1">
    <property type="nucleotide sequence ID" value="NZ_LGUF01000007.1"/>
</dbReference>
<sequence>MLKDGHIHTPYCPHGTKDALEDYVEKAIKLGFKEISFTEHAPLPEGFEDPAPACDSAMRREDLEEYLDDISRIQTVYQGKIKINAGLEVDYIEGFEHETRKFLDFYGRYLDDSILSVHFLKKGSQYECLDYSPDVYAKMIEEYGSLEAVYMNYFRTLLLSIKADLGHFKPKRIGHITLVKKFQKKYPADREFRNEIIQILDAVKIQGYELDYNGAGFSKPLCKEAYPPDWAAEAAAQKGISLIYGSDSHQAKEMGQGIGRMKHL</sequence>
<evidence type="ECO:0000256" key="6">
    <source>
        <dbReference type="ARBA" id="ARBA00023102"/>
    </source>
</evidence>